<evidence type="ECO:0000256" key="1">
    <source>
        <dbReference type="SAM" id="Phobius"/>
    </source>
</evidence>
<organism evidence="2 3">
    <name type="scientific">Bauldia litoralis</name>
    <dbReference type="NCBI Taxonomy" id="665467"/>
    <lineage>
        <taxon>Bacteria</taxon>
        <taxon>Pseudomonadati</taxon>
        <taxon>Pseudomonadota</taxon>
        <taxon>Alphaproteobacteria</taxon>
        <taxon>Hyphomicrobiales</taxon>
        <taxon>Kaistiaceae</taxon>
        <taxon>Bauldia</taxon>
    </lineage>
</organism>
<dbReference type="EMBL" id="FMXQ01000002">
    <property type="protein sequence ID" value="SDB15892.1"/>
    <property type="molecule type" value="Genomic_DNA"/>
</dbReference>
<sequence length="48" mass="5339">MLDQPVRTDPDNAPTGPGETRFDRIYRLIGWAVVLLFCIGGMIYAALD</sequence>
<evidence type="ECO:0000313" key="2">
    <source>
        <dbReference type="EMBL" id="SDB15892.1"/>
    </source>
</evidence>
<dbReference type="STRING" id="665467.SAMN02982931_01256"/>
<keyword evidence="3" id="KW-1185">Reference proteome</keyword>
<accession>A0A1G6B5M5</accession>
<keyword evidence="1" id="KW-0472">Membrane</keyword>
<reference evidence="2 3" key="1">
    <citation type="submission" date="2016-10" db="EMBL/GenBank/DDBJ databases">
        <authorList>
            <person name="de Groot N.N."/>
        </authorList>
    </citation>
    <scope>NUCLEOTIDE SEQUENCE [LARGE SCALE GENOMIC DNA]</scope>
    <source>
        <strain evidence="2 3">ATCC 35022</strain>
    </source>
</reference>
<gene>
    <name evidence="2" type="ORF">SAMN02982931_01256</name>
</gene>
<proteinExistence type="predicted"/>
<evidence type="ECO:0000313" key="3">
    <source>
        <dbReference type="Proteomes" id="UP000199071"/>
    </source>
</evidence>
<protein>
    <submittedName>
        <fullName evidence="2">Uncharacterized protein</fullName>
    </submittedName>
</protein>
<keyword evidence="1" id="KW-0812">Transmembrane</keyword>
<dbReference type="AlphaFoldDB" id="A0A1G6B5M5"/>
<dbReference type="Proteomes" id="UP000199071">
    <property type="component" value="Unassembled WGS sequence"/>
</dbReference>
<feature type="transmembrane region" description="Helical" evidence="1">
    <location>
        <begin position="28"/>
        <end position="47"/>
    </location>
</feature>
<keyword evidence="1" id="KW-1133">Transmembrane helix</keyword>
<name>A0A1G6B5M5_9HYPH</name>